<protein>
    <submittedName>
        <fullName evidence="2">Beta-lactamase domain-containing protein</fullName>
    </submittedName>
</protein>
<sequence length="281" mass="30283">MLVSDGTTHLLTDGYFSRVSIPQLFGTIEPNQQRIDNALKQANISELDAIPVLHSHFDHAMDSPMVAQRTGAQLLGSASTAMVGRGGGLPEARITTVQTHHPYRFGDFTLYFVPAGHVPLPAAIENWTGKGEITEPVTPPAPLGAWEEGTSYGLVISHPAGSLLIQGSAGMQPGELDRYQADYALLASASLGKQSEAYQQAFMEETAQAVGAHTVIPVHWDDFFAELRDDVAPLPWALDNLDASFRAMADRHDGDFFVLPPFQRFTLTPPGPTSAPPETAP</sequence>
<dbReference type="Pfam" id="PF12706">
    <property type="entry name" value="Lactamase_B_2"/>
    <property type="match status" value="1"/>
</dbReference>
<organism evidence="2 3">
    <name type="scientific">Alcanivorax jadensis T9</name>
    <dbReference type="NCBI Taxonomy" id="1177181"/>
    <lineage>
        <taxon>Bacteria</taxon>
        <taxon>Pseudomonadati</taxon>
        <taxon>Pseudomonadota</taxon>
        <taxon>Gammaproteobacteria</taxon>
        <taxon>Oceanospirillales</taxon>
        <taxon>Alcanivoracaceae</taxon>
        <taxon>Alcanivorax</taxon>
    </lineage>
</organism>
<dbReference type="SUPFAM" id="SSF56281">
    <property type="entry name" value="Metallo-hydrolase/oxidoreductase"/>
    <property type="match status" value="1"/>
</dbReference>
<keyword evidence="3" id="KW-1185">Reference proteome</keyword>
<reference evidence="2 3" key="1">
    <citation type="submission" date="2012-09" db="EMBL/GenBank/DDBJ databases">
        <title>Genome Sequence of alkane-degrading Bacterium Alcanivorax jadensis T9.</title>
        <authorList>
            <person name="Lai Q."/>
            <person name="Shao Z."/>
        </authorList>
    </citation>
    <scope>NUCLEOTIDE SEQUENCE [LARGE SCALE GENOMIC DNA]</scope>
    <source>
        <strain evidence="2 3">T9</strain>
    </source>
</reference>
<dbReference type="PANTHER" id="PTHR43546">
    <property type="entry name" value="UPF0173 METAL-DEPENDENT HYDROLASE MJ1163-RELATED"/>
    <property type="match status" value="1"/>
</dbReference>
<name>A0ABR4WFE0_9GAMM</name>
<proteinExistence type="predicted"/>
<accession>A0ABR4WFE0</accession>
<comment type="caution">
    <text evidence="2">The sequence shown here is derived from an EMBL/GenBank/DDBJ whole genome shotgun (WGS) entry which is preliminary data.</text>
</comment>
<evidence type="ECO:0000313" key="3">
    <source>
        <dbReference type="Proteomes" id="UP000029443"/>
    </source>
</evidence>
<feature type="domain" description="Metallo-beta-lactamase" evidence="1">
    <location>
        <begin position="33"/>
        <end position="220"/>
    </location>
</feature>
<dbReference type="InterPro" id="IPR001279">
    <property type="entry name" value="Metallo-B-lactamas"/>
</dbReference>
<evidence type="ECO:0000313" key="2">
    <source>
        <dbReference type="EMBL" id="KGD62287.1"/>
    </source>
</evidence>
<dbReference type="InterPro" id="IPR036866">
    <property type="entry name" value="RibonucZ/Hydroxyglut_hydro"/>
</dbReference>
<evidence type="ECO:0000259" key="1">
    <source>
        <dbReference type="Pfam" id="PF12706"/>
    </source>
</evidence>
<dbReference type="Gene3D" id="3.60.15.10">
    <property type="entry name" value="Ribonuclease Z/Hydroxyacylglutathione hydrolase-like"/>
    <property type="match status" value="1"/>
</dbReference>
<dbReference type="Proteomes" id="UP000029443">
    <property type="component" value="Unassembled WGS sequence"/>
</dbReference>
<gene>
    <name evidence="2" type="ORF">T9A_00578</name>
</gene>
<dbReference type="PANTHER" id="PTHR43546:SF3">
    <property type="entry name" value="UPF0173 METAL-DEPENDENT HYDROLASE MJ1163"/>
    <property type="match status" value="1"/>
</dbReference>
<dbReference type="InterPro" id="IPR050114">
    <property type="entry name" value="UPF0173_UPF0282_UlaG_hydrolase"/>
</dbReference>
<dbReference type="EMBL" id="ARXU01000002">
    <property type="protein sequence ID" value="KGD62287.1"/>
    <property type="molecule type" value="Genomic_DNA"/>
</dbReference>